<evidence type="ECO:0000256" key="2">
    <source>
        <dbReference type="ARBA" id="ARBA00012035"/>
    </source>
</evidence>
<dbReference type="InterPro" id="IPR029056">
    <property type="entry name" value="Ribokinase-like"/>
</dbReference>
<evidence type="ECO:0000256" key="3">
    <source>
        <dbReference type="ARBA" id="ARBA00016943"/>
    </source>
</evidence>
<evidence type="ECO:0000259" key="16">
    <source>
        <dbReference type="PROSITE" id="PS51000"/>
    </source>
</evidence>
<dbReference type="SMART" id="SM00420">
    <property type="entry name" value="HTH_DEOR"/>
    <property type="match status" value="1"/>
</dbReference>
<dbReference type="InterPro" id="IPR011877">
    <property type="entry name" value="Ribokinase"/>
</dbReference>
<dbReference type="GO" id="GO:0019303">
    <property type="term" value="P:D-ribose catabolic process"/>
    <property type="evidence" value="ECO:0007669"/>
    <property type="project" value="UniProtKB-UniRule"/>
</dbReference>
<comment type="subcellular location">
    <subcellularLocation>
        <location evidence="15">Cytoplasm</location>
    </subcellularLocation>
</comment>
<gene>
    <name evidence="15" type="primary">rbsK</name>
    <name evidence="17" type="ORF">M977_03903</name>
</gene>
<evidence type="ECO:0000256" key="13">
    <source>
        <dbReference type="ARBA" id="ARBA00023163"/>
    </source>
</evidence>
<evidence type="ECO:0000256" key="6">
    <source>
        <dbReference type="ARBA" id="ARBA00022741"/>
    </source>
</evidence>
<evidence type="ECO:0000256" key="8">
    <source>
        <dbReference type="ARBA" id="ARBA00022840"/>
    </source>
</evidence>
<dbReference type="InterPro" id="IPR011611">
    <property type="entry name" value="PfkB_dom"/>
</dbReference>
<feature type="binding site" evidence="15">
    <location>
        <position position="378"/>
    </location>
    <ligand>
        <name>K(+)</name>
        <dbReference type="ChEBI" id="CHEBI:29103"/>
    </ligand>
</feature>
<dbReference type="SUPFAM" id="SSF53613">
    <property type="entry name" value="Ribokinase-like"/>
    <property type="match status" value="1"/>
</dbReference>
<feature type="binding site" evidence="15">
    <location>
        <position position="381"/>
    </location>
    <ligand>
        <name>K(+)</name>
        <dbReference type="ChEBI" id="CHEBI:29103"/>
    </ligand>
</feature>
<dbReference type="GO" id="GO:0003677">
    <property type="term" value="F:DNA binding"/>
    <property type="evidence" value="ECO:0007669"/>
    <property type="project" value="UniProtKB-KW"/>
</dbReference>
<comment type="similarity">
    <text evidence="15">Belongs to the carbohydrate kinase PfkB family. Ribokinase subfamily.</text>
</comment>
<comment type="function">
    <text evidence="15">Catalyzes the phosphorylation of ribose at O-5 in a reaction requiring ATP and magnesium. The resulting D-ribose-5-phosphate can then be used either for sythesis of nucleotides, histidine, and tryptophan, or as a component of the pentose phosphate pathway.</text>
</comment>
<dbReference type="InterPro" id="IPR001034">
    <property type="entry name" value="DeoR_HTH"/>
</dbReference>
<feature type="binding site" evidence="15">
    <location>
        <position position="236"/>
    </location>
    <ligand>
        <name>substrate</name>
    </ligand>
</feature>
<dbReference type="PATRIC" id="fig|1354253.4.peg.3986"/>
<dbReference type="EC" id="2.7.1.15" evidence="2 15"/>
<keyword evidence="6 15" id="KW-0547">Nucleotide-binding</keyword>
<dbReference type="SUPFAM" id="SSF46785">
    <property type="entry name" value="Winged helix' DNA-binding domain"/>
    <property type="match status" value="1"/>
</dbReference>
<evidence type="ECO:0000313" key="18">
    <source>
        <dbReference type="Proteomes" id="UP000078504"/>
    </source>
</evidence>
<dbReference type="CDD" id="cd01174">
    <property type="entry name" value="ribokinase"/>
    <property type="match status" value="1"/>
</dbReference>
<name>A0A1B7HQJ9_9ENTR</name>
<dbReference type="EMBL" id="LXEP01000034">
    <property type="protein sequence ID" value="OAT17897.1"/>
    <property type="molecule type" value="Genomic_DNA"/>
</dbReference>
<comment type="caution">
    <text evidence="15">Lacks conserved residue(s) required for the propagation of feature annotation.</text>
</comment>
<keyword evidence="7 15" id="KW-0418">Kinase</keyword>
<evidence type="ECO:0000256" key="9">
    <source>
        <dbReference type="ARBA" id="ARBA00022842"/>
    </source>
</evidence>
<evidence type="ECO:0000256" key="12">
    <source>
        <dbReference type="ARBA" id="ARBA00023125"/>
    </source>
</evidence>
<keyword evidence="11" id="KW-0805">Transcription regulation</keyword>
<dbReference type="PRINTS" id="PR00990">
    <property type="entry name" value="RIBOKINASE"/>
</dbReference>
<dbReference type="PROSITE" id="PS51000">
    <property type="entry name" value="HTH_DEOR_2"/>
    <property type="match status" value="1"/>
</dbReference>
<keyword evidence="14 15" id="KW-0119">Carbohydrate metabolism</keyword>
<dbReference type="AlphaFoldDB" id="A0A1B7HQJ9"/>
<dbReference type="PANTHER" id="PTHR10584">
    <property type="entry name" value="SUGAR KINASE"/>
    <property type="match status" value="1"/>
</dbReference>
<comment type="subunit">
    <text evidence="15">Homodimer.</text>
</comment>
<feature type="binding site" evidence="15">
    <location>
        <position position="280"/>
    </location>
    <ligand>
        <name>ATP</name>
        <dbReference type="ChEBI" id="CHEBI:30616"/>
    </ligand>
</feature>
<feature type="binding site" evidence="15">
    <location>
        <begin position="316"/>
        <end position="321"/>
    </location>
    <ligand>
        <name>ATP</name>
        <dbReference type="ChEBI" id="CHEBI:30616"/>
    </ligand>
</feature>
<feature type="binding site" evidence="15">
    <location>
        <position position="348"/>
    </location>
    <ligand>
        <name>substrate</name>
    </ligand>
</feature>
<dbReference type="InterPro" id="IPR036388">
    <property type="entry name" value="WH-like_DNA-bd_sf"/>
</dbReference>
<organism evidence="17 18">
    <name type="scientific">Buttiauxella gaviniae ATCC 51604</name>
    <dbReference type="NCBI Taxonomy" id="1354253"/>
    <lineage>
        <taxon>Bacteria</taxon>
        <taxon>Pseudomonadati</taxon>
        <taxon>Pseudomonadota</taxon>
        <taxon>Gammaproteobacteria</taxon>
        <taxon>Enterobacterales</taxon>
        <taxon>Enterobacteriaceae</taxon>
        <taxon>Buttiauxella</taxon>
    </lineage>
</organism>
<keyword evidence="5 15" id="KW-0479">Metal-binding</keyword>
<dbReference type="GO" id="GO:0005829">
    <property type="term" value="C:cytosol"/>
    <property type="evidence" value="ECO:0007669"/>
    <property type="project" value="TreeGrafter"/>
</dbReference>
<evidence type="ECO:0000256" key="7">
    <source>
        <dbReference type="ARBA" id="ARBA00022777"/>
    </source>
</evidence>
<reference evidence="17 18" key="1">
    <citation type="submission" date="2016-04" db="EMBL/GenBank/DDBJ databases">
        <title>ATOL: Assembling a taxonomically balanced genome-scale reconstruction of the evolutionary history of the Enterobacteriaceae.</title>
        <authorList>
            <person name="Plunkett G.III."/>
            <person name="Neeno-Eckwall E.C."/>
            <person name="Glasner J.D."/>
            <person name="Perna N.T."/>
        </authorList>
    </citation>
    <scope>NUCLEOTIDE SEQUENCE [LARGE SCALE GENOMIC DNA]</scope>
    <source>
        <strain evidence="17 18">ATCC 51604</strain>
    </source>
</reference>
<keyword evidence="8 15" id="KW-0067">ATP-binding</keyword>
<feature type="binding site" evidence="15">
    <location>
        <position position="342"/>
    </location>
    <ligand>
        <name>K(+)</name>
        <dbReference type="ChEBI" id="CHEBI:29103"/>
    </ligand>
</feature>
<sequence>MFGPYNQQRQKYILSEIKKNQSVKIKELAKILNVTERTIRRDIKELELTGMIRPRYGGAVLLSTKESALYKNNQPYLHTNMKINSFDMTVLSPENTGKVFVLGSFNTDLVYRLQNFPCSGETTRALYSCCLPGGKGSNQAIAACMAGVRTDFVAKVGNDDFAAKAQQFLNNFGFEALTLFTQPETPTGSAVVMVSEEAGDNAIIINPGANQTFTADEIISCYGAIKKSNVFLTHMENNPDATALALKFAHSCGITTIFNPAPWREEVRDMLPWVSIATPNLTEAESITATSIRTNEEILRAAEAIHQMGPQIVIITLGSQGCWFYDGKQHRQVPAYPAVNIDTAGAGDAFNGALAAQLACGLSLSTALNYASAFASLAVEREGAANMPEHHFVIEKIKNSVS</sequence>
<comment type="cofactor">
    <cofactor evidence="15">
        <name>Mg(2+)</name>
        <dbReference type="ChEBI" id="CHEBI:18420"/>
    </cofactor>
    <text evidence="15">Requires a divalent cation, most likely magnesium in vivo, as an electrophilic catalyst to aid phosphoryl group transfer. It is the chelate of the metal and the nucleotide that is the actual substrate.</text>
</comment>
<evidence type="ECO:0000256" key="4">
    <source>
        <dbReference type="ARBA" id="ARBA00022679"/>
    </source>
</evidence>
<evidence type="ECO:0000313" key="17">
    <source>
        <dbReference type="EMBL" id="OAT17897.1"/>
    </source>
</evidence>
<evidence type="ECO:0000256" key="15">
    <source>
        <dbReference type="HAMAP-Rule" id="MF_01987"/>
    </source>
</evidence>
<dbReference type="PROSITE" id="PS00584">
    <property type="entry name" value="PFKB_KINASES_2"/>
    <property type="match status" value="1"/>
</dbReference>
<dbReference type="Proteomes" id="UP000078504">
    <property type="component" value="Unassembled WGS sequence"/>
</dbReference>
<evidence type="ECO:0000256" key="11">
    <source>
        <dbReference type="ARBA" id="ARBA00023015"/>
    </source>
</evidence>
<keyword evidence="13" id="KW-0804">Transcription</keyword>
<dbReference type="PANTHER" id="PTHR10584:SF166">
    <property type="entry name" value="RIBOKINASE"/>
    <property type="match status" value="1"/>
</dbReference>
<keyword evidence="10 15" id="KW-0630">Potassium</keyword>
<dbReference type="InterPro" id="IPR002139">
    <property type="entry name" value="Ribo/fructo_kinase"/>
</dbReference>
<keyword evidence="9 15" id="KW-0460">Magnesium</keyword>
<evidence type="ECO:0000256" key="1">
    <source>
        <dbReference type="ARBA" id="ARBA00005380"/>
    </source>
</evidence>
<dbReference type="PRINTS" id="PR00037">
    <property type="entry name" value="HTHLACR"/>
</dbReference>
<dbReference type="RefSeq" id="WP_064518244.1">
    <property type="nucleotide sequence ID" value="NZ_LXEP01000034.1"/>
</dbReference>
<evidence type="ECO:0000256" key="14">
    <source>
        <dbReference type="ARBA" id="ARBA00023277"/>
    </source>
</evidence>
<keyword evidence="15" id="KW-0963">Cytoplasm</keyword>
<dbReference type="InterPro" id="IPR036390">
    <property type="entry name" value="WH_DNA-bd_sf"/>
</dbReference>
<dbReference type="Pfam" id="PF08220">
    <property type="entry name" value="HTH_DeoR"/>
    <property type="match status" value="1"/>
</dbReference>
<dbReference type="GO" id="GO:0046872">
    <property type="term" value="F:metal ion binding"/>
    <property type="evidence" value="ECO:0007669"/>
    <property type="project" value="UniProtKB-KW"/>
</dbReference>
<keyword evidence="4 15" id="KW-0808">Transferase</keyword>
<dbReference type="Gene3D" id="1.10.10.10">
    <property type="entry name" value="Winged helix-like DNA-binding domain superfamily/Winged helix DNA-binding domain"/>
    <property type="match status" value="1"/>
</dbReference>
<dbReference type="GO" id="GO:0003700">
    <property type="term" value="F:DNA-binding transcription factor activity"/>
    <property type="evidence" value="ECO:0007669"/>
    <property type="project" value="InterPro"/>
</dbReference>
<dbReference type="Pfam" id="PF00294">
    <property type="entry name" value="PfkB"/>
    <property type="match status" value="1"/>
</dbReference>
<dbReference type="GO" id="GO:0005524">
    <property type="term" value="F:ATP binding"/>
    <property type="evidence" value="ECO:0007669"/>
    <property type="project" value="UniProtKB-UniRule"/>
</dbReference>
<feature type="domain" description="HTH deoR-type" evidence="16">
    <location>
        <begin position="6"/>
        <end position="61"/>
    </location>
</feature>
<dbReference type="InterPro" id="IPR018356">
    <property type="entry name" value="Tscrpt_reg_HTH_DeoR_CS"/>
</dbReference>
<dbReference type="PROSITE" id="PS00894">
    <property type="entry name" value="HTH_DEOR_1"/>
    <property type="match status" value="1"/>
</dbReference>
<feature type="binding site" evidence="15">
    <location>
        <begin position="134"/>
        <end position="138"/>
    </location>
    <ligand>
        <name>substrate</name>
    </ligand>
</feature>
<keyword evidence="12" id="KW-0238">DNA-binding</keyword>
<dbReference type="HAMAP" id="MF_01987">
    <property type="entry name" value="Ribokinase"/>
    <property type="match status" value="1"/>
</dbReference>
<evidence type="ECO:0000256" key="10">
    <source>
        <dbReference type="ARBA" id="ARBA00022958"/>
    </source>
</evidence>
<protein>
    <recommendedName>
        <fullName evidence="3 15">Ribokinase</fullName>
        <shortName evidence="15">RK</shortName>
        <ecNumber evidence="2 15">2.7.1.15</ecNumber>
    </recommendedName>
</protein>
<dbReference type="GO" id="GO:0004747">
    <property type="term" value="F:ribokinase activity"/>
    <property type="evidence" value="ECO:0007669"/>
    <property type="project" value="UniProtKB-UniRule"/>
</dbReference>
<comment type="similarity">
    <text evidence="1">Belongs to the carbohydrate kinase pfkB family.</text>
</comment>
<dbReference type="UniPathway" id="UPA00916">
    <property type="reaction ID" value="UER00889"/>
</dbReference>
<feature type="binding site" evidence="15">
    <location>
        <position position="344"/>
    </location>
    <ligand>
        <name>K(+)</name>
        <dbReference type="ChEBI" id="CHEBI:29103"/>
    </ligand>
</feature>
<feature type="binding site" evidence="15">
    <location>
        <position position="383"/>
    </location>
    <ligand>
        <name>K(+)</name>
        <dbReference type="ChEBI" id="CHEBI:29103"/>
    </ligand>
</feature>
<proteinExistence type="inferred from homology"/>
<evidence type="ECO:0000256" key="5">
    <source>
        <dbReference type="ARBA" id="ARBA00022723"/>
    </source>
</evidence>
<comment type="catalytic activity">
    <reaction evidence="15">
        <text>D-ribose + ATP = D-ribose 5-phosphate + ADP + H(+)</text>
        <dbReference type="Rhea" id="RHEA:13697"/>
        <dbReference type="ChEBI" id="CHEBI:15378"/>
        <dbReference type="ChEBI" id="CHEBI:30616"/>
        <dbReference type="ChEBI" id="CHEBI:47013"/>
        <dbReference type="ChEBI" id="CHEBI:78346"/>
        <dbReference type="ChEBI" id="CHEBI:456216"/>
        <dbReference type="EC" id="2.7.1.15"/>
    </reaction>
</comment>
<comment type="pathway">
    <text evidence="15">Carbohydrate metabolism; D-ribose degradation; D-ribose 5-phosphate from beta-D-ribopyranose: step 2/2.</text>
</comment>
<feature type="binding site" evidence="15">
    <location>
        <begin position="347"/>
        <end position="348"/>
    </location>
    <ligand>
        <name>ATP</name>
        <dbReference type="ChEBI" id="CHEBI:30616"/>
    </ligand>
</feature>
<feature type="active site" description="Proton acceptor" evidence="15">
    <location>
        <position position="348"/>
    </location>
</feature>
<dbReference type="InterPro" id="IPR002173">
    <property type="entry name" value="Carboh/pur_kinase_PfkB_CS"/>
</dbReference>
<feature type="binding site" evidence="15">
    <location>
        <begin position="106"/>
        <end position="108"/>
    </location>
    <ligand>
        <name>substrate</name>
    </ligand>
</feature>
<dbReference type="Gene3D" id="3.40.1190.20">
    <property type="match status" value="1"/>
</dbReference>
<comment type="activity regulation">
    <text evidence="15">Activated by a monovalent cation that binds near, but not in, the active site. The most likely occupant of the site in vivo is potassium. Ion binding induces a conformational change that may alter substrate affinity.</text>
</comment>
<accession>A0A1B7HQJ9</accession>
<comment type="caution">
    <text evidence="17">The sequence shown here is derived from an EMBL/GenBank/DDBJ whole genome shotgun (WGS) entry which is preliminary data.</text>
</comment>